<dbReference type="EMBL" id="CP019445">
    <property type="protein sequence ID" value="APZ07266.1"/>
    <property type="molecule type" value="Genomic_DNA"/>
</dbReference>
<evidence type="ECO:0000313" key="1">
    <source>
        <dbReference type="EMBL" id="APZ07266.1"/>
    </source>
</evidence>
<protein>
    <submittedName>
        <fullName evidence="1">Uncharacterized protein</fullName>
    </submittedName>
</protein>
<gene>
    <name evidence="1" type="ORF">BWI95_20575</name>
</gene>
<dbReference type="Proteomes" id="UP000187148">
    <property type="component" value="Chromosome"/>
</dbReference>
<accession>A0A831E9L2</accession>
<keyword evidence="2" id="KW-1185">Reference proteome</keyword>
<proteinExistence type="predicted"/>
<name>A0A831E9L2_9ENTR</name>
<reference evidence="1 2" key="1">
    <citation type="submission" date="2017-01" db="EMBL/GenBank/DDBJ databases">
        <authorList>
            <person name="Cao J.-M."/>
        </authorList>
    </citation>
    <scope>NUCLEOTIDE SEQUENCE [LARGE SCALE GENOMIC DNA]</scope>
    <source>
        <strain evidence="1 2">888-76</strain>
    </source>
</reference>
<dbReference type="KEGG" id="kco:BWI95_20575"/>
<sequence length="153" mass="17235">MFESCDGSSRGAYEFCFFRIDHAPHEKTSQVNFVLKNVELLRDGEVIAVPGDLTVTSLPFFYFCSVQTGFRKIEYRMANNPPARITCSAGYLKTGDYLVETPEGEKVMQFNALNGTWTLDKNTSAVIDHQAFIARDFMLLRPVKSSGRTVPFT</sequence>
<dbReference type="AlphaFoldDB" id="A0A831E9L2"/>
<organism evidence="1 2">
    <name type="scientific">Kosakonia cowanii JCM 10956 = DSM 18146</name>
    <dbReference type="NCBI Taxonomy" id="1300165"/>
    <lineage>
        <taxon>Bacteria</taxon>
        <taxon>Pseudomonadati</taxon>
        <taxon>Pseudomonadota</taxon>
        <taxon>Gammaproteobacteria</taxon>
        <taxon>Enterobacterales</taxon>
        <taxon>Enterobacteriaceae</taxon>
        <taxon>Kosakonia</taxon>
    </lineage>
</organism>
<evidence type="ECO:0000313" key="2">
    <source>
        <dbReference type="Proteomes" id="UP000187148"/>
    </source>
</evidence>